<sequence>MNLKSVFESNQEFPELFTCLSENINPPLFFEDIPEGTKSLILSLEDTNATPTAWIHWLLFNIPPTITSIKQNEIPEGATEGLANNKSFGYEGPCPKYFSGTHTYLFTLTALDTVLDIPKASDKTAVEQAAEGHILAKTELIGLCTSDK</sequence>
<dbReference type="NCBIfam" id="TIGR00481">
    <property type="entry name" value="YbhB/YbcL family Raf kinase inhibitor-like protein"/>
    <property type="match status" value="1"/>
</dbReference>
<dbReference type="SUPFAM" id="SSF49777">
    <property type="entry name" value="PEBP-like"/>
    <property type="match status" value="1"/>
</dbReference>
<proteinExistence type="predicted"/>
<accession>A0A7K1T0F3</accession>
<dbReference type="EMBL" id="WPIK01000017">
    <property type="protein sequence ID" value="MVN23046.1"/>
    <property type="molecule type" value="Genomic_DNA"/>
</dbReference>
<dbReference type="InterPro" id="IPR005247">
    <property type="entry name" value="YbhB_YbcL/LppC-like"/>
</dbReference>
<name>A0A7K1T0F3_9SPHI</name>
<dbReference type="AlphaFoldDB" id="A0A7K1T0F3"/>
<dbReference type="Proteomes" id="UP000462014">
    <property type="component" value="Unassembled WGS sequence"/>
</dbReference>
<gene>
    <name evidence="1" type="ORF">GO621_16080</name>
</gene>
<dbReference type="InterPro" id="IPR008914">
    <property type="entry name" value="PEBP"/>
</dbReference>
<keyword evidence="2" id="KW-1185">Reference proteome</keyword>
<dbReference type="CDD" id="cd00865">
    <property type="entry name" value="PEBP_bact_arch"/>
    <property type="match status" value="1"/>
</dbReference>
<organism evidence="1 2">
    <name type="scientific">Mucilaginibacter arboris</name>
    <dbReference type="NCBI Taxonomy" id="2682090"/>
    <lineage>
        <taxon>Bacteria</taxon>
        <taxon>Pseudomonadati</taxon>
        <taxon>Bacteroidota</taxon>
        <taxon>Sphingobacteriia</taxon>
        <taxon>Sphingobacteriales</taxon>
        <taxon>Sphingobacteriaceae</taxon>
        <taxon>Mucilaginibacter</taxon>
    </lineage>
</organism>
<dbReference type="RefSeq" id="WP_157568901.1">
    <property type="nucleotide sequence ID" value="NZ_WPIK01000017.1"/>
</dbReference>
<dbReference type="InterPro" id="IPR036610">
    <property type="entry name" value="PEBP-like_sf"/>
</dbReference>
<evidence type="ECO:0000313" key="1">
    <source>
        <dbReference type="EMBL" id="MVN23046.1"/>
    </source>
</evidence>
<dbReference type="PANTHER" id="PTHR30289:SF1">
    <property type="entry name" value="PEBP (PHOSPHATIDYLETHANOLAMINE-BINDING PROTEIN) FAMILY PROTEIN"/>
    <property type="match status" value="1"/>
</dbReference>
<comment type="caution">
    <text evidence="1">The sequence shown here is derived from an EMBL/GenBank/DDBJ whole genome shotgun (WGS) entry which is preliminary data.</text>
</comment>
<dbReference type="Pfam" id="PF01161">
    <property type="entry name" value="PBP"/>
    <property type="match status" value="1"/>
</dbReference>
<evidence type="ECO:0000313" key="2">
    <source>
        <dbReference type="Proteomes" id="UP000462014"/>
    </source>
</evidence>
<dbReference type="PANTHER" id="PTHR30289">
    <property type="entry name" value="UNCHARACTERIZED PROTEIN YBCL-RELATED"/>
    <property type="match status" value="1"/>
</dbReference>
<protein>
    <submittedName>
        <fullName evidence="1">YbhB/YbcL family Raf kinase inhibitor-like protein</fullName>
    </submittedName>
</protein>
<dbReference type="Gene3D" id="3.90.280.10">
    <property type="entry name" value="PEBP-like"/>
    <property type="match status" value="1"/>
</dbReference>
<reference evidence="1 2" key="1">
    <citation type="submission" date="2019-12" db="EMBL/GenBank/DDBJ databases">
        <title>Mucilaginibacter sp. HMF7410 genome sequencing and assembly.</title>
        <authorList>
            <person name="Kang H."/>
            <person name="Cha I."/>
            <person name="Kim H."/>
            <person name="Joh K."/>
        </authorList>
    </citation>
    <scope>NUCLEOTIDE SEQUENCE [LARGE SCALE GENOMIC DNA]</scope>
    <source>
        <strain evidence="1 2">HMF7410</strain>
    </source>
</reference>